<evidence type="ECO:0000313" key="2">
    <source>
        <dbReference type="EMBL" id="UQT54388.1"/>
    </source>
</evidence>
<feature type="compositionally biased region" description="Polar residues" evidence="1">
    <location>
        <begin position="1"/>
        <end position="13"/>
    </location>
</feature>
<gene>
    <name evidence="2" type="ORF">M4V62_04395</name>
</gene>
<proteinExistence type="predicted"/>
<feature type="compositionally biased region" description="Polar residues" evidence="1">
    <location>
        <begin position="35"/>
        <end position="45"/>
    </location>
</feature>
<sequence>MSSKDYQPTQATDENGEDRGTFESPFLVQARSETEANLGTTNGDWTFTARKDES</sequence>
<evidence type="ECO:0000256" key="1">
    <source>
        <dbReference type="SAM" id="MobiDB-lite"/>
    </source>
</evidence>
<name>A0ABY4PN67_9ACTN</name>
<accession>A0ABY4PN67</accession>
<organism evidence="2 3">
    <name type="scientific">Streptomyces durmitorensis</name>
    <dbReference type="NCBI Taxonomy" id="319947"/>
    <lineage>
        <taxon>Bacteria</taxon>
        <taxon>Bacillati</taxon>
        <taxon>Actinomycetota</taxon>
        <taxon>Actinomycetes</taxon>
        <taxon>Kitasatosporales</taxon>
        <taxon>Streptomycetaceae</taxon>
        <taxon>Streptomyces</taxon>
    </lineage>
</organism>
<dbReference type="EMBL" id="CP097289">
    <property type="protein sequence ID" value="UQT54388.1"/>
    <property type="molecule type" value="Genomic_DNA"/>
</dbReference>
<dbReference type="RefSeq" id="WP_249585884.1">
    <property type="nucleotide sequence ID" value="NZ_BAAAQL010000002.1"/>
</dbReference>
<feature type="region of interest" description="Disordered" evidence="1">
    <location>
        <begin position="1"/>
        <end position="54"/>
    </location>
</feature>
<keyword evidence="3" id="KW-1185">Reference proteome</keyword>
<evidence type="ECO:0000313" key="3">
    <source>
        <dbReference type="Proteomes" id="UP000829992"/>
    </source>
</evidence>
<protein>
    <submittedName>
        <fullName evidence="2">Uncharacterized protein</fullName>
    </submittedName>
</protein>
<reference evidence="2 3" key="1">
    <citation type="submission" date="2022-05" db="EMBL/GenBank/DDBJ databases">
        <authorList>
            <person name="Zhou X."/>
            <person name="Li K."/>
            <person name="Man Y."/>
        </authorList>
    </citation>
    <scope>NUCLEOTIDE SEQUENCE [LARGE SCALE GENOMIC DNA]</scope>
    <source>
        <strain evidence="2 3">MS405</strain>
    </source>
</reference>
<dbReference type="Proteomes" id="UP000829992">
    <property type="component" value="Chromosome"/>
</dbReference>